<evidence type="ECO:0000256" key="2">
    <source>
        <dbReference type="SAM" id="MobiDB-lite"/>
    </source>
</evidence>
<feature type="compositionally biased region" description="Polar residues" evidence="2">
    <location>
        <begin position="198"/>
        <end position="208"/>
    </location>
</feature>
<keyword evidence="1" id="KW-0175">Coiled coil</keyword>
<feature type="compositionally biased region" description="Basic residues" evidence="2">
    <location>
        <begin position="237"/>
        <end position="248"/>
    </location>
</feature>
<accession>A0AA38S282</accession>
<evidence type="ECO:0000313" key="3">
    <source>
        <dbReference type="EMBL" id="KAJ9154754.1"/>
    </source>
</evidence>
<comment type="caution">
    <text evidence="3">The sequence shown here is derived from an EMBL/GenBank/DDBJ whole genome shotgun (WGS) entry which is preliminary data.</text>
</comment>
<evidence type="ECO:0000256" key="1">
    <source>
        <dbReference type="SAM" id="Coils"/>
    </source>
</evidence>
<feature type="region of interest" description="Disordered" evidence="2">
    <location>
        <begin position="322"/>
        <end position="562"/>
    </location>
</feature>
<gene>
    <name evidence="3" type="ORF">NKR23_g2252</name>
</gene>
<feature type="compositionally biased region" description="Acidic residues" evidence="2">
    <location>
        <begin position="519"/>
        <end position="534"/>
    </location>
</feature>
<dbReference type="EMBL" id="JANBVO010000004">
    <property type="protein sequence ID" value="KAJ9154754.1"/>
    <property type="molecule type" value="Genomic_DNA"/>
</dbReference>
<feature type="compositionally biased region" description="Low complexity" evidence="2">
    <location>
        <begin position="221"/>
        <end position="235"/>
    </location>
</feature>
<feature type="coiled-coil region" evidence="1">
    <location>
        <begin position="1"/>
        <end position="28"/>
    </location>
</feature>
<protein>
    <submittedName>
        <fullName evidence="3">Uncharacterized protein</fullName>
    </submittedName>
</protein>
<feature type="compositionally biased region" description="Polar residues" evidence="2">
    <location>
        <begin position="376"/>
        <end position="394"/>
    </location>
</feature>
<name>A0AA38S282_9PEZI</name>
<feature type="region of interest" description="Disordered" evidence="2">
    <location>
        <begin position="60"/>
        <end position="101"/>
    </location>
</feature>
<feature type="compositionally biased region" description="Low complexity" evidence="2">
    <location>
        <begin position="81"/>
        <end position="99"/>
    </location>
</feature>
<sequence length="690" mass="73844">MDDATRLIAELQQKLAELDSKVAAYRHDMAAEFTRYSDKLLRDVPEDVSRRVSRAIAESMSNYPSLSPPSLPMPASTGDDTAPSPTPTASSTSASSSAANNSFSVWRARVTSPPPILPHTSGVPPETVRSPHARENEFHGLFTPTYLPLLDSADRPLHSPPTSPPPPPPPPPPPVSSPPPLPIADPAERILPSPAVPETSTTEITLNHTPLRPSPVHRLTDGTTSSIDSTGSDSSSKIRKSALRRRRSSSASKGPESPRDPSRRVRFSFQGEEVLPTSSPQATRAPVYFSLDSPEEEASTQAEDESYLGTSLADIEDEEVRLPRKVSSSQALRALSRNPLEEGTVWTVVNPDPDPEPEEFPSPSLEEQGYDFDGRMNSNTSPRPFSPDITSSNALPAGPLAERSSQDTAARSPGSPLEDLESHDSDSDSSDTGSLFMKRSSKRESPSPGPRSPLISPMHPNSKDFVSPLAAAKFQPAEPKPLTSFTSNAPPSHTAPESGDTHEPAGTNSSGPDTSPDYIPDDDLFQLDAADDDEGLRKVASARASLTEPVPVDDAEPEPELPEDRFSASIYSASPAVAIHRCLHDRNPPTTTTLAGSLPVGSIGSIRGHPIRIDVVKDPKLLEEAMAMGDFKTFVGSVNGRSGVDTSDANSYRASLKDLYSGTPMSLSQRMALERAAEVVPEDGEDENRG</sequence>
<dbReference type="Proteomes" id="UP001174694">
    <property type="component" value="Unassembled WGS sequence"/>
</dbReference>
<evidence type="ECO:0000313" key="4">
    <source>
        <dbReference type="Proteomes" id="UP001174694"/>
    </source>
</evidence>
<keyword evidence="4" id="KW-1185">Reference proteome</keyword>
<organism evidence="3 4">
    <name type="scientific">Pleurostoma richardsiae</name>
    <dbReference type="NCBI Taxonomy" id="41990"/>
    <lineage>
        <taxon>Eukaryota</taxon>
        <taxon>Fungi</taxon>
        <taxon>Dikarya</taxon>
        <taxon>Ascomycota</taxon>
        <taxon>Pezizomycotina</taxon>
        <taxon>Sordariomycetes</taxon>
        <taxon>Sordariomycetidae</taxon>
        <taxon>Calosphaeriales</taxon>
        <taxon>Pleurostomataceae</taxon>
        <taxon>Pleurostoma</taxon>
    </lineage>
</organism>
<feature type="compositionally biased region" description="Acidic residues" evidence="2">
    <location>
        <begin position="293"/>
        <end position="306"/>
    </location>
</feature>
<feature type="compositionally biased region" description="Acidic residues" evidence="2">
    <location>
        <begin position="551"/>
        <end position="561"/>
    </location>
</feature>
<proteinExistence type="predicted"/>
<feature type="region of interest" description="Disordered" evidence="2">
    <location>
        <begin position="148"/>
        <end position="307"/>
    </location>
</feature>
<reference evidence="3" key="1">
    <citation type="submission" date="2022-07" db="EMBL/GenBank/DDBJ databases">
        <title>Fungi with potential for degradation of polypropylene.</title>
        <authorList>
            <person name="Gostincar C."/>
        </authorList>
    </citation>
    <scope>NUCLEOTIDE SEQUENCE</scope>
    <source>
        <strain evidence="3">EXF-13308</strain>
    </source>
</reference>
<feature type="region of interest" description="Disordered" evidence="2">
    <location>
        <begin position="111"/>
        <end position="130"/>
    </location>
</feature>
<dbReference type="AlphaFoldDB" id="A0AA38S282"/>
<feature type="compositionally biased region" description="Pro residues" evidence="2">
    <location>
        <begin position="158"/>
        <end position="183"/>
    </location>
</feature>